<dbReference type="InterPro" id="IPR040007">
    <property type="entry name" value="Tho2"/>
</dbReference>
<dbReference type="Pfam" id="PF11732">
    <property type="entry name" value="Thoc2"/>
    <property type="match status" value="1"/>
</dbReference>
<evidence type="ECO:0000256" key="1">
    <source>
        <dbReference type="ARBA" id="ARBA00004123"/>
    </source>
</evidence>
<dbReference type="GO" id="GO:0006406">
    <property type="term" value="P:mRNA export from nucleus"/>
    <property type="evidence" value="ECO:0007669"/>
    <property type="project" value="InterPro"/>
</dbReference>
<feature type="compositionally biased region" description="Low complexity" evidence="5">
    <location>
        <begin position="1377"/>
        <end position="1396"/>
    </location>
</feature>
<dbReference type="InterPro" id="IPR032302">
    <property type="entry name" value="THOC2_N"/>
</dbReference>
<gene>
    <name evidence="9" type="primary">tho2</name>
    <name evidence="9" type="ORF">CFO_g3304</name>
</gene>
<reference evidence="9 10" key="1">
    <citation type="submission" date="2015-04" db="EMBL/GenBank/DDBJ databases">
        <title>Genome sequence of Ceratocystis platani, a major pathogen of plane trees.</title>
        <authorList>
            <person name="Belbahri L."/>
        </authorList>
    </citation>
    <scope>NUCLEOTIDE SEQUENCE [LARGE SCALE GENOMIC DNA]</scope>
    <source>
        <strain evidence="9 10">CFO</strain>
    </source>
</reference>
<feature type="region of interest" description="Disordered" evidence="5">
    <location>
        <begin position="1"/>
        <end position="66"/>
    </location>
</feature>
<dbReference type="EMBL" id="LBBL01000167">
    <property type="protein sequence ID" value="KKF94354.1"/>
    <property type="molecule type" value="Genomic_DNA"/>
</dbReference>
<evidence type="ECO:0000259" key="8">
    <source>
        <dbReference type="Pfam" id="PF16134"/>
    </source>
</evidence>
<feature type="region of interest" description="Disordered" evidence="5">
    <location>
        <begin position="1376"/>
        <end position="1404"/>
    </location>
</feature>
<feature type="compositionally biased region" description="Basic and acidic residues" evidence="5">
    <location>
        <begin position="571"/>
        <end position="592"/>
    </location>
</feature>
<dbReference type="GO" id="GO:0006397">
    <property type="term" value="P:mRNA processing"/>
    <property type="evidence" value="ECO:0007669"/>
    <property type="project" value="InterPro"/>
</dbReference>
<protein>
    <recommendedName>
        <fullName evidence="3">THO complex subunit 2</fullName>
    </recommendedName>
</protein>
<name>A0A0F8DEF8_CERFI</name>
<evidence type="ECO:0000259" key="7">
    <source>
        <dbReference type="Pfam" id="PF11732"/>
    </source>
</evidence>
<dbReference type="Pfam" id="PF11262">
    <property type="entry name" value="Tho2"/>
    <property type="match status" value="1"/>
</dbReference>
<evidence type="ECO:0000259" key="6">
    <source>
        <dbReference type="Pfam" id="PF11262"/>
    </source>
</evidence>
<proteinExistence type="inferred from homology"/>
<comment type="subcellular location">
    <subcellularLocation>
        <location evidence="1">Nucleus</location>
    </subcellularLocation>
</comment>
<dbReference type="GO" id="GO:0003729">
    <property type="term" value="F:mRNA binding"/>
    <property type="evidence" value="ECO:0007669"/>
    <property type="project" value="TreeGrafter"/>
</dbReference>
<evidence type="ECO:0000256" key="3">
    <source>
        <dbReference type="ARBA" id="ARBA00019596"/>
    </source>
</evidence>
<evidence type="ECO:0000313" key="10">
    <source>
        <dbReference type="Proteomes" id="UP000034841"/>
    </source>
</evidence>
<dbReference type="PANTHER" id="PTHR21597">
    <property type="entry name" value="THO2 PROTEIN"/>
    <property type="match status" value="1"/>
</dbReference>
<feature type="domain" description="THO complex subunit 2 N-terminal" evidence="8">
    <location>
        <begin position="111"/>
        <end position="591"/>
    </location>
</feature>
<dbReference type="OrthoDB" id="29024at2759"/>
<evidence type="ECO:0000313" key="9">
    <source>
        <dbReference type="EMBL" id="KKF94354.1"/>
    </source>
</evidence>
<accession>A0A0F8DEF8</accession>
<dbReference type="InterPro" id="IPR021726">
    <property type="entry name" value="THO_THOC2_N"/>
</dbReference>
<sequence length="1404" mass="157823">MAPQNKRKRDGAQDSNRPSPHKPNDQHNFPRDPFSPSSRPVSSSSQAANTTSAPPNTTGSPFTFNANPASNISTLSATTSAAKANPDANAPDNAPFVPLDTSIQYDYFRLSSNVLEKWNNGGRDEIIDSAAKLVSGGDYRELTYWTKDLIWSVLSGNLQPVDAGEAMKQILGPPPSNEGAGNHGVGCHDDEDNINSTVDQYGFEPHAHFADTLNVIFEHDITRYRSHLIYFLKATGVRPMMLRELCDTQLLIKLGLIRETFPKLGIRHATNQLYRQTNYNLLREETEGYSKLMTELFTAGNAGPPTGTQARATFERIKALIGTFDLDVGRVLDVTLDVFASMLIKHFQFYVKLLRCSSWWPREEKPADSTYCGGLPDWALPESEEWQTNESEASPLAAKRRERDGKFWERARELHSRAFFELSGRHVVDEQTQSAFFSDVDTAAQVDARRRWIMETKTLPAPGNRTAAQLLGFKLRFYTHDARDSDDVLPANLLYLAALLIKIGFISLTDLVSHLWPDEDGMKLLRDSKMKELEEKERASRPGGAMNALAMAAALPDDTPKLMGLPSAIRDNLKSNDDAKSATHDEKEKPKLPDPVANSVWELLQMYPIQTRYKIYSDWYEGPISRLPAIRTAFNRTRLETLSTMKRLSLDNIAQMAKTLAKTSYSSPGIVFKVALDQIESYANLIEVFVECAKYFTELAYDVLVWSLLSSLGAGSRSRHQENSVLLTSKWLQALSRFSGKVFRRFAIMNPTPVLKYVNRQLSLGNSTDLIILKELVTTMGGIVPSLDFSDDQIMAMCGYETLRRQTLINGLDKRFDSAKSSKRLIQLLVDSKLAGQLLVNIARYRQNAIYTLDDDQLHVKYISSLVDDSHQILIQYLDFLGYNLDTADYVSNTPSIGMLMDKYKLDASLAFMIGRRSLSFNVHKSEPAPETDGDVEMADDAPKTTLPQTNIIYDTLRPLIEDIAKTNSPESWERITPEFFTTFWALQMGDIYVPEGRYEKEYTRAILQSKEVSKERSDMTHVGISKRAEKMKAFADIASQLSVERKQHRATCKKTLELLNERIDNWFQGSVKTPNAVSDAIIEQCLLPRLLLSPAEADFSYRMVRFLHDNNAANFKTMALFDRLFNANRLRSMLFICTVREAENMGRFLKCILTDFSRWHKDKAVYESEALGIAKGSDKRTLHGFATAFDVNDVATTWVEYDQFKDILWGWHKNIFNALKSAMSGSEWLHIRNGITILKCLLDCFPAVDFMARQFTAQLNRIAERESGSKSSPSAEGHRVDLSVAAQTALSELQRRKSKWVMVQSFRTNTMAESNQETTKSTLRPTAPEFRSERLVLLAVMNGKADLGEIAQSVTVDGTSHLPALKLPHHQLVLHSSSNNSNSNSNSSSSSSSSSVQLLTNLP</sequence>
<dbReference type="InterPro" id="IPR021418">
    <property type="entry name" value="THO_THOC2_C"/>
</dbReference>
<feature type="domain" description="THO complex subunit 2 N-terminal" evidence="8">
    <location>
        <begin position="596"/>
        <end position="658"/>
    </location>
</feature>
<feature type="domain" description="THO complex subunitTHOC2 C-terminal" evidence="6">
    <location>
        <begin position="973"/>
        <end position="1294"/>
    </location>
</feature>
<dbReference type="PANTHER" id="PTHR21597:SF0">
    <property type="entry name" value="THO COMPLEX SUBUNIT 2"/>
    <property type="match status" value="1"/>
</dbReference>
<keyword evidence="4" id="KW-0539">Nucleus</keyword>
<comment type="caution">
    <text evidence="9">The sequence shown here is derived from an EMBL/GenBank/DDBJ whole genome shotgun (WGS) entry which is preliminary data.</text>
</comment>
<dbReference type="GO" id="GO:0000445">
    <property type="term" value="C:THO complex part of transcription export complex"/>
    <property type="evidence" value="ECO:0007669"/>
    <property type="project" value="TreeGrafter"/>
</dbReference>
<organism evidence="9 10">
    <name type="scientific">Ceratocystis fimbriata f. sp. platani</name>
    <dbReference type="NCBI Taxonomy" id="88771"/>
    <lineage>
        <taxon>Eukaryota</taxon>
        <taxon>Fungi</taxon>
        <taxon>Dikarya</taxon>
        <taxon>Ascomycota</taxon>
        <taxon>Pezizomycotina</taxon>
        <taxon>Sordariomycetes</taxon>
        <taxon>Hypocreomycetidae</taxon>
        <taxon>Microascales</taxon>
        <taxon>Ceratocystidaceae</taxon>
        <taxon>Ceratocystis</taxon>
    </lineage>
</organism>
<evidence type="ECO:0000256" key="4">
    <source>
        <dbReference type="ARBA" id="ARBA00023242"/>
    </source>
</evidence>
<feature type="region of interest" description="Disordered" evidence="5">
    <location>
        <begin position="566"/>
        <end position="593"/>
    </location>
</feature>
<feature type="compositionally biased region" description="Low complexity" evidence="5">
    <location>
        <begin position="31"/>
        <end position="61"/>
    </location>
</feature>
<feature type="domain" description="THO complex subunitTHOC2 N-terminal" evidence="7">
    <location>
        <begin position="660"/>
        <end position="736"/>
    </location>
</feature>
<evidence type="ECO:0000256" key="2">
    <source>
        <dbReference type="ARBA" id="ARBA00007857"/>
    </source>
</evidence>
<keyword evidence="10" id="KW-1185">Reference proteome</keyword>
<comment type="similarity">
    <text evidence="2">Belongs to the THOC2 family.</text>
</comment>
<dbReference type="Pfam" id="PF16134">
    <property type="entry name" value="THOC2_N"/>
    <property type="match status" value="2"/>
</dbReference>
<evidence type="ECO:0000256" key="5">
    <source>
        <dbReference type="SAM" id="MobiDB-lite"/>
    </source>
</evidence>
<dbReference type="Proteomes" id="UP000034841">
    <property type="component" value="Unassembled WGS sequence"/>
</dbReference>